<organism evidence="2 3">
    <name type="scientific">Nepenthes gracilis</name>
    <name type="common">Slender pitcher plant</name>
    <dbReference type="NCBI Taxonomy" id="150966"/>
    <lineage>
        <taxon>Eukaryota</taxon>
        <taxon>Viridiplantae</taxon>
        <taxon>Streptophyta</taxon>
        <taxon>Embryophyta</taxon>
        <taxon>Tracheophyta</taxon>
        <taxon>Spermatophyta</taxon>
        <taxon>Magnoliopsida</taxon>
        <taxon>eudicotyledons</taxon>
        <taxon>Gunneridae</taxon>
        <taxon>Pentapetalae</taxon>
        <taxon>Caryophyllales</taxon>
        <taxon>Nepenthaceae</taxon>
        <taxon>Nepenthes</taxon>
    </lineage>
</organism>
<proteinExistence type="predicted"/>
<dbReference type="AlphaFoldDB" id="A0AAD3XK20"/>
<dbReference type="Proteomes" id="UP001279734">
    <property type="component" value="Unassembled WGS sequence"/>
</dbReference>
<sequence length="138" mass="14623">MLPCRAPDELGERDLHQILTAEAVGISPSALVWRRRASHGGGLKGPIHRGPGSTKKKVPVGILQGSAQASQATTRKEACGDSGMAEPLSLAKKASRRTRATMVSTKSLRHSRGPSNSFSGARQKRGEPESSYCLSICC</sequence>
<gene>
    <name evidence="2" type="ORF">Nepgr_009322</name>
</gene>
<keyword evidence="3" id="KW-1185">Reference proteome</keyword>
<name>A0AAD3XK20_NEPGR</name>
<accession>A0AAD3XK20</accession>
<dbReference type="EMBL" id="BSYO01000007">
    <property type="protein sequence ID" value="GMH07482.1"/>
    <property type="molecule type" value="Genomic_DNA"/>
</dbReference>
<feature type="region of interest" description="Disordered" evidence="1">
    <location>
        <begin position="65"/>
        <end position="131"/>
    </location>
</feature>
<evidence type="ECO:0000313" key="2">
    <source>
        <dbReference type="EMBL" id="GMH07482.1"/>
    </source>
</evidence>
<reference evidence="2" key="1">
    <citation type="submission" date="2023-05" db="EMBL/GenBank/DDBJ databases">
        <title>Nepenthes gracilis genome sequencing.</title>
        <authorList>
            <person name="Fukushima K."/>
        </authorList>
    </citation>
    <scope>NUCLEOTIDE SEQUENCE</scope>
    <source>
        <strain evidence="2">SING2019-196</strain>
    </source>
</reference>
<evidence type="ECO:0000313" key="3">
    <source>
        <dbReference type="Proteomes" id="UP001279734"/>
    </source>
</evidence>
<comment type="caution">
    <text evidence="2">The sequence shown here is derived from an EMBL/GenBank/DDBJ whole genome shotgun (WGS) entry which is preliminary data.</text>
</comment>
<evidence type="ECO:0000256" key="1">
    <source>
        <dbReference type="SAM" id="MobiDB-lite"/>
    </source>
</evidence>
<protein>
    <submittedName>
        <fullName evidence="2">Uncharacterized protein</fullName>
    </submittedName>
</protein>